<accession>A0A4Y2KAX1</accession>
<reference evidence="2 3" key="1">
    <citation type="journal article" date="2019" name="Sci. Rep.">
        <title>Orb-weaving spider Araneus ventricosus genome elucidates the spidroin gene catalogue.</title>
        <authorList>
            <person name="Kono N."/>
            <person name="Nakamura H."/>
            <person name="Ohtoshi R."/>
            <person name="Moran D.A.P."/>
            <person name="Shinohara A."/>
            <person name="Yoshida Y."/>
            <person name="Fujiwara M."/>
            <person name="Mori M."/>
            <person name="Tomita M."/>
            <person name="Arakawa K."/>
        </authorList>
    </citation>
    <scope>NUCLEOTIDE SEQUENCE [LARGE SCALE GENOMIC DNA]</scope>
</reference>
<comment type="caution">
    <text evidence="2">The sequence shown here is derived from an EMBL/GenBank/DDBJ whole genome shotgun (WGS) entry which is preliminary data.</text>
</comment>
<dbReference type="EMBL" id="BGPR01004384">
    <property type="protein sequence ID" value="GBM99048.1"/>
    <property type="molecule type" value="Genomic_DNA"/>
</dbReference>
<gene>
    <name evidence="2" type="ORF">AVEN_201796_1</name>
</gene>
<organism evidence="2 3">
    <name type="scientific">Araneus ventricosus</name>
    <name type="common">Orbweaver spider</name>
    <name type="synonym">Epeira ventricosa</name>
    <dbReference type="NCBI Taxonomy" id="182803"/>
    <lineage>
        <taxon>Eukaryota</taxon>
        <taxon>Metazoa</taxon>
        <taxon>Ecdysozoa</taxon>
        <taxon>Arthropoda</taxon>
        <taxon>Chelicerata</taxon>
        <taxon>Arachnida</taxon>
        <taxon>Araneae</taxon>
        <taxon>Araneomorphae</taxon>
        <taxon>Entelegynae</taxon>
        <taxon>Araneoidea</taxon>
        <taxon>Araneidae</taxon>
        <taxon>Araneus</taxon>
    </lineage>
</organism>
<evidence type="ECO:0000313" key="2">
    <source>
        <dbReference type="EMBL" id="GBM99048.1"/>
    </source>
</evidence>
<proteinExistence type="predicted"/>
<feature type="region of interest" description="Disordered" evidence="1">
    <location>
        <begin position="160"/>
        <end position="179"/>
    </location>
</feature>
<keyword evidence="3" id="KW-1185">Reference proteome</keyword>
<name>A0A4Y2KAX1_ARAVE</name>
<dbReference type="AlphaFoldDB" id="A0A4Y2KAX1"/>
<evidence type="ECO:0000256" key="1">
    <source>
        <dbReference type="SAM" id="MobiDB-lite"/>
    </source>
</evidence>
<evidence type="ECO:0000313" key="3">
    <source>
        <dbReference type="Proteomes" id="UP000499080"/>
    </source>
</evidence>
<dbReference type="Proteomes" id="UP000499080">
    <property type="component" value="Unassembled WGS sequence"/>
</dbReference>
<sequence>MTILSRPKMFLLGSRGRHPEKREALDLMYGYRGCRPRSVCNAIQAAMTPERAVARHTLSLQDASLSSRLSLSGDGKTTTDPEISPVLLEFWFHQFVLVLQFNRRSGNVLNRINSPLCLFREYNDQKPPDKSRFPGGSNNGLPSAGDSACLLRYCSDLHSDTSDGECSRTRHPPPVTVNEPYSMERAHRQDLRWCPCINYQQQRQNHSHRPDALVGDLQPFLLTIGTRYVGTITCP</sequence>
<protein>
    <submittedName>
        <fullName evidence="2">Uncharacterized protein</fullName>
    </submittedName>
</protein>